<dbReference type="GO" id="GO:0000105">
    <property type="term" value="P:L-histidine biosynthetic process"/>
    <property type="evidence" value="ECO:0007669"/>
    <property type="project" value="UniProtKB-UniRule"/>
</dbReference>
<dbReference type="STRING" id="693661.Arcve_0280"/>
<dbReference type="InterPro" id="IPR015421">
    <property type="entry name" value="PyrdxlP-dep_Trfase_major"/>
</dbReference>
<evidence type="ECO:0000256" key="1">
    <source>
        <dbReference type="ARBA" id="ARBA00001933"/>
    </source>
</evidence>
<comment type="catalytic activity">
    <reaction evidence="9 10">
        <text>L-histidinol phosphate + 2-oxoglutarate = 3-(imidazol-4-yl)-2-oxopropyl phosphate + L-glutamate</text>
        <dbReference type="Rhea" id="RHEA:23744"/>
        <dbReference type="ChEBI" id="CHEBI:16810"/>
        <dbReference type="ChEBI" id="CHEBI:29985"/>
        <dbReference type="ChEBI" id="CHEBI:57766"/>
        <dbReference type="ChEBI" id="CHEBI:57980"/>
        <dbReference type="EC" id="2.6.1.9"/>
    </reaction>
</comment>
<dbReference type="NCBIfam" id="TIGR01141">
    <property type="entry name" value="hisC"/>
    <property type="match status" value="1"/>
</dbReference>
<evidence type="ECO:0000256" key="7">
    <source>
        <dbReference type="ARBA" id="ARBA00022898"/>
    </source>
</evidence>
<evidence type="ECO:0000256" key="9">
    <source>
        <dbReference type="ARBA" id="ARBA00047481"/>
    </source>
</evidence>
<dbReference type="PANTHER" id="PTHR43643">
    <property type="entry name" value="HISTIDINOL-PHOSPHATE AMINOTRANSFERASE 2"/>
    <property type="match status" value="1"/>
</dbReference>
<evidence type="ECO:0000313" key="13">
    <source>
        <dbReference type="Proteomes" id="UP000008136"/>
    </source>
</evidence>
<dbReference type="EMBL" id="CP002588">
    <property type="protein sequence ID" value="AEA46315.1"/>
    <property type="molecule type" value="Genomic_DNA"/>
</dbReference>
<keyword evidence="5 10" id="KW-0028">Amino-acid biosynthesis</keyword>
<dbReference type="UniPathway" id="UPA00031">
    <property type="reaction ID" value="UER00012"/>
</dbReference>
<dbReference type="RefSeq" id="WP_013682991.1">
    <property type="nucleotide sequence ID" value="NC_015320.1"/>
</dbReference>
<dbReference type="CDD" id="cd00609">
    <property type="entry name" value="AAT_like"/>
    <property type="match status" value="1"/>
</dbReference>
<dbReference type="InterPro" id="IPR005861">
    <property type="entry name" value="HisP_aminotrans"/>
</dbReference>
<evidence type="ECO:0000256" key="4">
    <source>
        <dbReference type="ARBA" id="ARBA00022576"/>
    </source>
</evidence>
<dbReference type="GO" id="GO:0030170">
    <property type="term" value="F:pyridoxal phosphate binding"/>
    <property type="evidence" value="ECO:0007669"/>
    <property type="project" value="InterPro"/>
</dbReference>
<protein>
    <recommendedName>
        <fullName evidence="10">Histidinol-phosphate aminotransferase</fullName>
        <ecNumber evidence="10">2.6.1.9</ecNumber>
    </recommendedName>
    <alternativeName>
        <fullName evidence="10">Imidazole acetol-phosphate transaminase</fullName>
    </alternativeName>
</protein>
<keyword evidence="6 10" id="KW-0808">Transferase</keyword>
<feature type="domain" description="Aminotransferase class I/classII large" evidence="11">
    <location>
        <begin position="30"/>
        <end position="349"/>
    </location>
</feature>
<keyword evidence="7 10" id="KW-0663">Pyridoxal phosphate</keyword>
<dbReference type="Gene3D" id="3.40.640.10">
    <property type="entry name" value="Type I PLP-dependent aspartate aminotransferase-like (Major domain)"/>
    <property type="match status" value="1"/>
</dbReference>
<dbReference type="HAMAP" id="MF_01023">
    <property type="entry name" value="HisC_aminotrans_2"/>
    <property type="match status" value="1"/>
</dbReference>
<evidence type="ECO:0000256" key="3">
    <source>
        <dbReference type="ARBA" id="ARBA00007970"/>
    </source>
</evidence>
<reference evidence="12 13" key="1">
    <citation type="submission" date="2011-03" db="EMBL/GenBank/DDBJ databases">
        <title>The complete genome of Archaeoglobus veneficus SNP6.</title>
        <authorList>
            <consortium name="US DOE Joint Genome Institute (JGI-PGF)"/>
            <person name="Lucas S."/>
            <person name="Copeland A."/>
            <person name="Lapidus A."/>
            <person name="Bruce D."/>
            <person name="Goodwin L."/>
            <person name="Pitluck S."/>
            <person name="Kyrpides N."/>
            <person name="Mavromatis K."/>
            <person name="Pagani I."/>
            <person name="Ivanova N."/>
            <person name="Mikhailova N."/>
            <person name="Lu M."/>
            <person name="Detter J.C."/>
            <person name="Tapia R."/>
            <person name="Han C."/>
            <person name="Land M."/>
            <person name="Hauser L."/>
            <person name="Markowitz V."/>
            <person name="Cheng J.-F."/>
            <person name="Hugenholtz P."/>
            <person name="Woyke T."/>
            <person name="Wu D."/>
            <person name="Spring S."/>
            <person name="Brambilla E."/>
            <person name="Klenk H.-P."/>
            <person name="Eisen J.A."/>
        </authorList>
    </citation>
    <scope>NUCLEOTIDE SEQUENCE [LARGE SCALE GENOMIC DNA]</scope>
    <source>
        <strain>SNP6</strain>
    </source>
</reference>
<accession>F2KP07</accession>
<evidence type="ECO:0000313" key="12">
    <source>
        <dbReference type="EMBL" id="AEA46315.1"/>
    </source>
</evidence>
<keyword evidence="8 10" id="KW-0368">Histidine biosynthesis</keyword>
<dbReference type="SUPFAM" id="SSF53383">
    <property type="entry name" value="PLP-dependent transferases"/>
    <property type="match status" value="1"/>
</dbReference>
<sequence length="354" mass="39921">MKFREVLKRVSPYVPGKSIEEVKKKYGLEKVVKLASNENPYGPSPKAVKAFKSFDNLHIYPDPDPEDLRQKIGEYVGFDAERIVLGAGIDGVMENIFKLFVDPGDEVVIPVPSFPYYHILTRVCGARDVAVKRREDFTIDVEAVLNSVTERTKIVLICSPNNPTGNVESEEAVREIAESCEALIFVDEAYGEFSSKNLLRLAEYENVVVARTFSKAFGLANLRIGYAVVSEEVRREYLKVSTPFPLSTPAKLAAMAALDDRDHLRFVVEKTREERERVTKELLEMGVKVYPSEANFILIETSLKAAVLAEELMKRGVIIRDCSKFIGCNEHHVRVSIGRKEENNVFLEAMRDVL</sequence>
<keyword evidence="4 10" id="KW-0032">Aminotransferase</keyword>
<dbReference type="eggNOG" id="arCOG04273">
    <property type="taxonomic scope" value="Archaea"/>
</dbReference>
<evidence type="ECO:0000256" key="10">
    <source>
        <dbReference type="HAMAP-Rule" id="MF_01023"/>
    </source>
</evidence>
<dbReference type="InterPro" id="IPR015422">
    <property type="entry name" value="PyrdxlP-dep_Trfase_small"/>
</dbReference>
<name>F2KP07_ARCVS</name>
<evidence type="ECO:0000256" key="6">
    <source>
        <dbReference type="ARBA" id="ARBA00022679"/>
    </source>
</evidence>
<evidence type="ECO:0000259" key="11">
    <source>
        <dbReference type="Pfam" id="PF00155"/>
    </source>
</evidence>
<dbReference type="GO" id="GO:0004400">
    <property type="term" value="F:histidinol-phosphate transaminase activity"/>
    <property type="evidence" value="ECO:0007669"/>
    <property type="project" value="UniProtKB-UniRule"/>
</dbReference>
<dbReference type="Gene3D" id="3.90.1150.10">
    <property type="entry name" value="Aspartate Aminotransferase, domain 1"/>
    <property type="match status" value="1"/>
</dbReference>
<dbReference type="OrthoDB" id="9929at2157"/>
<dbReference type="Pfam" id="PF00155">
    <property type="entry name" value="Aminotran_1_2"/>
    <property type="match status" value="1"/>
</dbReference>
<evidence type="ECO:0000256" key="5">
    <source>
        <dbReference type="ARBA" id="ARBA00022605"/>
    </source>
</evidence>
<dbReference type="HOGENOM" id="CLU_017584_3_3_2"/>
<feature type="modified residue" description="N6-(pyridoxal phosphate)lysine" evidence="10">
    <location>
        <position position="215"/>
    </location>
</feature>
<comment type="similarity">
    <text evidence="3 10">Belongs to the class-II pyridoxal-phosphate-dependent aminotransferase family. Histidinol-phosphate aminotransferase subfamily.</text>
</comment>
<dbReference type="InterPro" id="IPR050106">
    <property type="entry name" value="HistidinolP_aminotransfase"/>
</dbReference>
<comment type="pathway">
    <text evidence="2 10">Amino-acid biosynthesis; L-histidine biosynthesis; L-histidine from 5-phospho-alpha-D-ribose 1-diphosphate: step 7/9.</text>
</comment>
<dbReference type="GeneID" id="10393374"/>
<evidence type="ECO:0000256" key="2">
    <source>
        <dbReference type="ARBA" id="ARBA00005011"/>
    </source>
</evidence>
<gene>
    <name evidence="10" type="primary">hisC</name>
    <name evidence="12" type="ordered locus">Arcve_0280</name>
</gene>
<evidence type="ECO:0000256" key="8">
    <source>
        <dbReference type="ARBA" id="ARBA00023102"/>
    </source>
</evidence>
<organism evidence="12 13">
    <name type="scientific">Archaeoglobus veneficus (strain DSM 11195 / SNP6)</name>
    <dbReference type="NCBI Taxonomy" id="693661"/>
    <lineage>
        <taxon>Archaea</taxon>
        <taxon>Methanobacteriati</taxon>
        <taxon>Methanobacteriota</taxon>
        <taxon>Archaeoglobi</taxon>
        <taxon>Archaeoglobales</taxon>
        <taxon>Archaeoglobaceae</taxon>
        <taxon>Archaeoglobus</taxon>
    </lineage>
</organism>
<proteinExistence type="inferred from homology"/>
<comment type="cofactor">
    <cofactor evidence="1 10">
        <name>pyridoxal 5'-phosphate</name>
        <dbReference type="ChEBI" id="CHEBI:597326"/>
    </cofactor>
</comment>
<dbReference type="AlphaFoldDB" id="F2KP07"/>
<dbReference type="EC" id="2.6.1.9" evidence="10"/>
<dbReference type="Proteomes" id="UP000008136">
    <property type="component" value="Chromosome"/>
</dbReference>
<keyword evidence="13" id="KW-1185">Reference proteome</keyword>
<dbReference type="InterPro" id="IPR015424">
    <property type="entry name" value="PyrdxlP-dep_Trfase"/>
</dbReference>
<dbReference type="PANTHER" id="PTHR43643:SF6">
    <property type="entry name" value="HISTIDINOL-PHOSPHATE AMINOTRANSFERASE"/>
    <property type="match status" value="1"/>
</dbReference>
<dbReference type="KEGG" id="ave:Arcve_0280"/>
<dbReference type="InterPro" id="IPR004839">
    <property type="entry name" value="Aminotransferase_I/II_large"/>
</dbReference>